<dbReference type="SUPFAM" id="SSF56219">
    <property type="entry name" value="DNase I-like"/>
    <property type="match status" value="2"/>
</dbReference>
<dbReference type="SUPFAM" id="SSF55874">
    <property type="entry name" value="ATPase domain of HSP90 chaperone/DNA topoisomerase II/histidine kinase"/>
    <property type="match status" value="1"/>
</dbReference>
<dbReference type="InterPro" id="IPR005467">
    <property type="entry name" value="His_kinase_dom"/>
</dbReference>
<dbReference type="GO" id="GO:0004673">
    <property type="term" value="F:protein histidine kinase activity"/>
    <property type="evidence" value="ECO:0007669"/>
    <property type="project" value="UniProtKB-EC"/>
</dbReference>
<dbReference type="InterPro" id="IPR036890">
    <property type="entry name" value="HATPase_C_sf"/>
</dbReference>
<dbReference type="InterPro" id="IPR043502">
    <property type="entry name" value="DNA/RNA_pol_sf"/>
</dbReference>
<feature type="domain" description="Response regulatory" evidence="8">
    <location>
        <begin position="390"/>
        <end position="517"/>
    </location>
</feature>
<evidence type="ECO:0000259" key="9">
    <source>
        <dbReference type="PROSITE" id="PS50878"/>
    </source>
</evidence>
<feature type="region of interest" description="Disordered" evidence="6">
    <location>
        <begin position="2172"/>
        <end position="2229"/>
    </location>
</feature>
<dbReference type="InterPro" id="IPR036691">
    <property type="entry name" value="Endo/exonu/phosph_ase_sf"/>
</dbReference>
<comment type="catalytic activity">
    <reaction evidence="1">
        <text>ATP + protein L-histidine = ADP + protein N-phospho-L-histidine.</text>
        <dbReference type="EC" id="2.7.13.3"/>
    </reaction>
</comment>
<keyword evidence="10" id="KW-0808">Transferase</keyword>
<dbReference type="Gene3D" id="3.40.50.2300">
    <property type="match status" value="1"/>
</dbReference>
<protein>
    <recommendedName>
        <fullName evidence="2">histidine kinase</fullName>
        <ecNumber evidence="2">2.7.13.3</ecNumber>
    </recommendedName>
</protein>
<proteinExistence type="predicted"/>
<keyword evidence="3 5" id="KW-0597">Phosphoprotein</keyword>
<sequence length="2925" mass="330532">MLEMLIDTVLDVTQQDYVRTAQASGKSLVSLIIAVVDLAKIESGKLELDSVRFDLRHILDDVLSLFSGKSQEKGVELAVYISEEVSETLIGHILLTVHLLEEVMESIGVETDPSKDTLSGLPVADRNRSWDKFRTSGQIVGPSESITLIISVEDTGLGIPLEAQSRIFTPFVQVGPSISSTHGGTGIGLSISKNLANLMNGEIWFDSVPKIGSTFTFTAVFSKCCSNAKDQKVNIQSKPKTKFCNMQAIIVDPRPVRSEVSRYNIQRLGMTVEILPNLTNTLSMLTKGSQTTHLVFIEEYVWDKDLSFSEAFVYKLRNLDHKIPPKLFLLSNLIGRSRQNGVVSSPPVITKPLRVMMAACLEREMGGNINIVRNDAVQKLALSKLLVGRKILVVDDNNVNLRVAEGVLKKCGAEVVRADSGRKAISLLKPPHLFDTCFMDIQMPEMDGTVKPTQIFDNSVNIASRNKNKQKNSTKKNKNDLDPVNDTVDDNDNGEMGSITDKEVNNGSLRSDEEDSTREKQKKVQEDSMGENKDKQDDGLRSNVDNEVLNGMQDDETTREANSGVGMNSCMSPNVNTHNVINTQMWTRFGLKDIVVDADEMCYFKFKDEEGCYREGNSCKIPVWIRLYNVPLEAWSIKGISAISSRLGKPLIMDQMTFDMCKVGSGRLGYAREAKTNGNSEDNEGFVEVRNRKNKQGTKFGMNNGTQGNKRNVLNIQQRYVVKQKLPESNSKEGDKRNPINVQDKGKSCETSDDSKRGSDLKTRNNKENAENKPPPSLEKIWNIRHQKTKEMRTSANKYDVLSEDMNTLEFNGDVCQDDRIIGSSDEEDIIEENDAAKDLVADEIGGGISNELRQNDAQKFIQEEKVQMCAFIETHLKTKNIVKVGNKVFGDWNWESNIQQTPTSCRIMLGWNPRLLRVMLIDITKQDILCTVELIPNKIRFYYTIVYASNNGMEKRSLWKDLDVHKQLIKKAPWVIMGEFNVTLNAVEHSSGSSGKTIDMVEFSDTIYSLEVEDIYSSGFQFTWTKSLKNSHCNILKNLDRILINDEFLQNYHAAHGVFLPYNVSDHNDDGVSYEGEAVSEQFVKQFENFLGKTNQVISVDDSLFTKTLSSEEAKNMIDIVTDKEIKEALFDIESNKSSGPHGYTSEFFKKSWDVVGKEVCLVVQDFFKNGKLLGEINSTLIALIPKVVTPCNVSEFRPIACCNVIYKCISKILTNRIKSGLDKIVHINQSAFIPRRHIQDNILIAQELLRGYNRKNGPKRCAMQIDIHNAYDTVSWSFLAEILGKFGFHKKMVAWIMTCVRSTSFSICLNGDSHGFFIGGRRLRQGDLILPYLFTLVMEVFSLIMEKNIEDTNEFGYHFGCKELKLSHMCFADDLLVLCRGNKGSIEVVKKSLEEFCHVSGLVPNLGKSLIFFGSINDRDKTELLQVLHFKFGGLPVRYLRVPLLAKKLGVSDCQTLIDKEKQELLGKWFANQKSKNSLWAKWVNIVKLKGKNIWNVIVDKCDSWGWKTMLKIRDEIKDHVWYDIGNGRKTSVWYDKWCTDGPLSNVISRRDIYDARLDVEAKVADLINNGQWNWPDGWKVKYPIFGNLDKTVSLSDKVDKDKLLTQDKVDKWQHGGELKCGFCKKCSDSLHHLFFSVSELKRSGKCGKNSIGNVVNKIVLAATVYFIWQENNLRLFRGESRNEEVVINVICENESIDSVFARVNTIITSLKALYEGYSSKNYVKKFLRALHPKWRAKVTAIEESKDLTSLSLDELIGNPKVHEMIIKKDYKIVKEKVERKSIALKANKESSDEECLTSGSEDEEYAMAVRDFKKFFKKRGRFVRQPRNEKKTFQKNRDDKNGKVIENALDVATRIISLENVQNHRKTRTKELLSEALGAISVKKMMRRIFKPNLRSKTPPSWKSHRNQKDMLVDNTTSWLSRNLEQLSTAKLYAVGNVSPILTSQPIASNARDICLGVDLEPGEWIKDSGCSKHMTGNQNLVSTYKAYNGGDVIFGSNLRGNIIGKGQICNNKCRVTFSEHDSEINKDGKVIGLWYPKETSIEIIVYADSDHAGDYLDRKSTSGIRTFVGCCLTSWFSKKQTALAISTTEAEYKEHISIEKVPSVDNISDILTKPLKRESFNYLRFGLGMMWSLDELVYGAPLEGPYQTNLPSPDDIISFIREDREGQVTRIRHQEKFKDRGTRRGRHSTSSSTFNEPSSYHLNDDDDDVNNEGTSRASTPSPIHYVNSLTNEVPQLFQNPPDIDPHIEPFYTRQTEIINCQVQLQDEKHGGVSDEDITTTPSPTTTSLSPTPPNAPSKTTSTNQTSSSQENTSSSFHSKLQISPTSSHEPTSPHHLNPLLDNISDVPPRPLNPQPLQSHPPFNITLLLSPITPFDHIHETPSLPSPPQPQPPIIGNALLNDDRMVMTEGVCFKASDGFFLLLLGLTSKGYKILLSLLLKGILNICRFEATRTIREIEYNANSHIQHGKLSLQNYANISNWHVLVLAMTADVMQATHEGCSKSGMDGYDDEISDTMGDDIEVLDVIKNCEGTSVDECAEGCDENDGTWDKVEELMEECFSASLTDNDRNLECIPIEIDENGIEVVVFDEIMVAEFHNEEGLNNVVNSGPWMVNRKPLVVQKWSVDLKLDSTELDKVPLWVRLCNIPVEAWTVKGISALASRIGKPVVMDAVTASKCKQGIRTVRFARVSIKVNAKKEMVDNIEVVYKNKEGNVQCRKNVKTPVKEPEKSPKLVKSGKKWSVHNDILEAMKRSANKFSLFEKYDVNEQNELRDLKNMEIVDGFLNKKITPTEKDMNSWDADMITYFKLQMDKLVDKGEGNVWMGRYWVIANFDFMDFKIGAWNIRGLSSSDKQKEVVNFIREEKLQICAVFETHLKCKRVDTICEKIYGRWNWIHNMRYCNKGCRILVGWNDDEVSVSVIHMA</sequence>
<dbReference type="GO" id="GO:0004190">
    <property type="term" value="F:aspartic-type endopeptidase activity"/>
    <property type="evidence" value="ECO:0007669"/>
    <property type="project" value="UniProtKB-KW"/>
</dbReference>
<gene>
    <name evidence="10" type="ORF">Tci_061864</name>
</gene>
<feature type="compositionally biased region" description="Low complexity" evidence="6">
    <location>
        <begin position="2301"/>
        <end position="2319"/>
    </location>
</feature>
<dbReference type="Pfam" id="PF24896">
    <property type="entry name" value="Receiver_CRE1"/>
    <property type="match status" value="1"/>
</dbReference>
<dbReference type="InterPro" id="IPR004358">
    <property type="entry name" value="Sig_transdc_His_kin-like_C"/>
</dbReference>
<dbReference type="PRINTS" id="PR00344">
    <property type="entry name" value="BCTRLSENSOR"/>
</dbReference>
<dbReference type="PROSITE" id="PS50110">
    <property type="entry name" value="RESPONSE_REGULATORY"/>
    <property type="match status" value="1"/>
</dbReference>
<keyword evidence="10" id="KW-0418">Kinase</keyword>
<dbReference type="EMBL" id="BKCJ010010059">
    <property type="protein sequence ID" value="GEU89886.1"/>
    <property type="molecule type" value="Genomic_DNA"/>
</dbReference>
<feature type="region of interest" description="Disordered" evidence="6">
    <location>
        <begin position="459"/>
        <end position="570"/>
    </location>
</feature>
<dbReference type="CDD" id="cd01650">
    <property type="entry name" value="RT_nLTR_like"/>
    <property type="match status" value="1"/>
</dbReference>
<feature type="compositionally biased region" description="Polar residues" evidence="6">
    <location>
        <begin position="2215"/>
        <end position="2229"/>
    </location>
</feature>
<dbReference type="CDD" id="cd09272">
    <property type="entry name" value="RNase_HI_RT_Ty1"/>
    <property type="match status" value="1"/>
</dbReference>
<dbReference type="CDD" id="cd17546">
    <property type="entry name" value="REC_hyHK_CKI1_RcsC-like"/>
    <property type="match status" value="1"/>
</dbReference>
<feature type="compositionally biased region" description="Low complexity" evidence="6">
    <location>
        <begin position="2282"/>
        <end position="2293"/>
    </location>
</feature>
<evidence type="ECO:0000313" key="10">
    <source>
        <dbReference type="EMBL" id="GEU89886.1"/>
    </source>
</evidence>
<keyword evidence="4" id="KW-0378">Hydrolase</keyword>
<dbReference type="InterPro" id="IPR000477">
    <property type="entry name" value="RT_dom"/>
</dbReference>
<feature type="domain" description="Histidine kinase" evidence="7">
    <location>
        <begin position="1"/>
        <end position="223"/>
    </location>
</feature>
<feature type="compositionally biased region" description="Basic and acidic residues" evidence="6">
    <location>
        <begin position="517"/>
        <end position="540"/>
    </location>
</feature>
<reference evidence="10" key="1">
    <citation type="journal article" date="2019" name="Sci. Rep.">
        <title>Draft genome of Tanacetum cinerariifolium, the natural source of mosquito coil.</title>
        <authorList>
            <person name="Yamashiro T."/>
            <person name="Shiraishi A."/>
            <person name="Satake H."/>
            <person name="Nakayama K."/>
        </authorList>
    </citation>
    <scope>NUCLEOTIDE SEQUENCE</scope>
</reference>
<feature type="compositionally biased region" description="Basic and acidic residues" evidence="6">
    <location>
        <begin position="730"/>
        <end position="771"/>
    </location>
</feature>
<comment type="caution">
    <text evidence="10">The sequence shown here is derived from an EMBL/GenBank/DDBJ whole genome shotgun (WGS) entry which is preliminary data.</text>
</comment>
<dbReference type="PROSITE" id="PS50109">
    <property type="entry name" value="HIS_KIN"/>
    <property type="match status" value="1"/>
</dbReference>
<dbReference type="PROSITE" id="PS50878">
    <property type="entry name" value="RT_POL"/>
    <property type="match status" value="1"/>
</dbReference>
<dbReference type="Pfam" id="PF02518">
    <property type="entry name" value="HATPase_c"/>
    <property type="match status" value="1"/>
</dbReference>
<feature type="compositionally biased region" description="Low complexity" evidence="6">
    <location>
        <begin position="2327"/>
        <end position="2339"/>
    </location>
</feature>
<dbReference type="InterPro" id="IPR050956">
    <property type="entry name" value="2C_system_His_kinase"/>
</dbReference>
<accession>A0A6L2NUV1</accession>
<feature type="region of interest" description="Disordered" evidence="6">
    <location>
        <begin position="692"/>
        <end position="779"/>
    </location>
</feature>
<evidence type="ECO:0000256" key="5">
    <source>
        <dbReference type="PROSITE-ProRule" id="PRU00169"/>
    </source>
</evidence>
<feature type="compositionally biased region" description="Basic residues" evidence="6">
    <location>
        <begin position="466"/>
        <end position="476"/>
    </location>
</feature>
<dbReference type="Pfam" id="PF22936">
    <property type="entry name" value="Pol_BBD"/>
    <property type="match status" value="1"/>
</dbReference>
<evidence type="ECO:0000259" key="8">
    <source>
        <dbReference type="PROSITE" id="PS50110"/>
    </source>
</evidence>
<feature type="compositionally biased region" description="Polar residues" evidence="6">
    <location>
        <begin position="701"/>
        <end position="718"/>
    </location>
</feature>
<dbReference type="Gene3D" id="3.30.565.10">
    <property type="entry name" value="Histidine kinase-like ATPase, C-terminal domain"/>
    <property type="match status" value="1"/>
</dbReference>
<dbReference type="SMART" id="SM00387">
    <property type="entry name" value="HATPase_c"/>
    <property type="match status" value="1"/>
</dbReference>
<dbReference type="Pfam" id="PF00072">
    <property type="entry name" value="Response_reg"/>
    <property type="match status" value="1"/>
</dbReference>
<dbReference type="InterPro" id="IPR011006">
    <property type="entry name" value="CheY-like_superfamily"/>
</dbReference>
<dbReference type="PANTHER" id="PTHR43719:SF73">
    <property type="entry name" value="HISTIDINE KINASE 3"/>
    <property type="match status" value="1"/>
</dbReference>
<evidence type="ECO:0000256" key="2">
    <source>
        <dbReference type="ARBA" id="ARBA00012438"/>
    </source>
</evidence>
<dbReference type="EC" id="2.7.13.3" evidence="2"/>
<evidence type="ECO:0000259" key="7">
    <source>
        <dbReference type="PROSITE" id="PS50109"/>
    </source>
</evidence>
<keyword evidence="4" id="KW-0645">Protease</keyword>
<name>A0A6L2NUV1_TANCI</name>
<feature type="compositionally biased region" description="Basic and acidic residues" evidence="6">
    <location>
        <begin position="2172"/>
        <end position="2186"/>
    </location>
</feature>
<dbReference type="GO" id="GO:0000160">
    <property type="term" value="P:phosphorelay signal transduction system"/>
    <property type="evidence" value="ECO:0007669"/>
    <property type="project" value="InterPro"/>
</dbReference>
<dbReference type="Gene3D" id="3.60.10.10">
    <property type="entry name" value="Endonuclease/exonuclease/phosphatase"/>
    <property type="match status" value="2"/>
</dbReference>
<dbReference type="SUPFAM" id="SSF56672">
    <property type="entry name" value="DNA/RNA polymerases"/>
    <property type="match status" value="1"/>
</dbReference>
<dbReference type="InterPro" id="IPR001789">
    <property type="entry name" value="Sig_transdc_resp-reg_receiver"/>
</dbReference>
<organism evidence="10">
    <name type="scientific">Tanacetum cinerariifolium</name>
    <name type="common">Dalmatian daisy</name>
    <name type="synonym">Chrysanthemum cinerariifolium</name>
    <dbReference type="NCBI Taxonomy" id="118510"/>
    <lineage>
        <taxon>Eukaryota</taxon>
        <taxon>Viridiplantae</taxon>
        <taxon>Streptophyta</taxon>
        <taxon>Embryophyta</taxon>
        <taxon>Tracheophyta</taxon>
        <taxon>Spermatophyta</taxon>
        <taxon>Magnoliopsida</taxon>
        <taxon>eudicotyledons</taxon>
        <taxon>Gunneridae</taxon>
        <taxon>Pentapetalae</taxon>
        <taxon>asterids</taxon>
        <taxon>campanulids</taxon>
        <taxon>Asterales</taxon>
        <taxon>Asteraceae</taxon>
        <taxon>Asteroideae</taxon>
        <taxon>Anthemideae</taxon>
        <taxon>Anthemidinae</taxon>
        <taxon>Tanacetum</taxon>
    </lineage>
</organism>
<feature type="domain" description="Reverse transcriptase" evidence="9">
    <location>
        <begin position="1167"/>
        <end position="1439"/>
    </location>
</feature>
<evidence type="ECO:0000256" key="4">
    <source>
        <dbReference type="ARBA" id="ARBA00022750"/>
    </source>
</evidence>
<evidence type="ECO:0000256" key="1">
    <source>
        <dbReference type="ARBA" id="ARBA00000085"/>
    </source>
</evidence>
<feature type="region of interest" description="Disordered" evidence="6">
    <location>
        <begin position="2270"/>
        <end position="2363"/>
    </location>
</feature>
<keyword evidence="4" id="KW-0064">Aspartyl protease</keyword>
<feature type="modified residue" description="4-aspartylphosphate" evidence="5">
    <location>
        <position position="440"/>
    </location>
</feature>
<dbReference type="SUPFAM" id="SSF52172">
    <property type="entry name" value="CheY-like"/>
    <property type="match status" value="1"/>
</dbReference>
<evidence type="ECO:0000256" key="6">
    <source>
        <dbReference type="SAM" id="MobiDB-lite"/>
    </source>
</evidence>
<dbReference type="GO" id="GO:0005634">
    <property type="term" value="C:nucleus"/>
    <property type="evidence" value="ECO:0007669"/>
    <property type="project" value="TreeGrafter"/>
</dbReference>
<dbReference type="InterPro" id="IPR056839">
    <property type="entry name" value="Receiver_AHK4/CRE1_1st"/>
</dbReference>
<dbReference type="PANTHER" id="PTHR43719">
    <property type="entry name" value="TWO-COMPONENT HISTIDINE KINASE"/>
    <property type="match status" value="1"/>
</dbReference>
<dbReference type="Pfam" id="PF00078">
    <property type="entry name" value="RVT_1"/>
    <property type="match status" value="1"/>
</dbReference>
<evidence type="ECO:0000256" key="3">
    <source>
        <dbReference type="ARBA" id="ARBA00022553"/>
    </source>
</evidence>
<dbReference type="InterPro" id="IPR003594">
    <property type="entry name" value="HATPase_dom"/>
</dbReference>
<dbReference type="InterPro" id="IPR054722">
    <property type="entry name" value="PolX-like_BBD"/>
</dbReference>